<dbReference type="Gene3D" id="3.40.50.1240">
    <property type="entry name" value="Phosphoglycerate mutase-like"/>
    <property type="match status" value="1"/>
</dbReference>
<dbReference type="OrthoDB" id="7502553at2"/>
<dbReference type="InterPro" id="IPR029033">
    <property type="entry name" value="His_PPase_superfam"/>
</dbReference>
<dbReference type="EMBL" id="LT629710">
    <property type="protein sequence ID" value="SDO24386.1"/>
    <property type="molecule type" value="Genomic_DNA"/>
</dbReference>
<protein>
    <submittedName>
        <fullName evidence="1">Histidine phosphatase superfamily (Branch 1)</fullName>
    </submittedName>
</protein>
<dbReference type="Proteomes" id="UP000198741">
    <property type="component" value="Chromosome I"/>
</dbReference>
<dbReference type="RefSeq" id="WP_090474208.1">
    <property type="nucleotide sequence ID" value="NZ_LT629710.1"/>
</dbReference>
<dbReference type="SUPFAM" id="SSF53254">
    <property type="entry name" value="Phosphoglycerate mutase-like"/>
    <property type="match status" value="1"/>
</dbReference>
<gene>
    <name evidence="1" type="ORF">SAMN04515671_0278</name>
</gene>
<proteinExistence type="predicted"/>
<organism evidence="1 2">
    <name type="scientific">Nakamurella panacisegetis</name>
    <dbReference type="NCBI Taxonomy" id="1090615"/>
    <lineage>
        <taxon>Bacteria</taxon>
        <taxon>Bacillati</taxon>
        <taxon>Actinomycetota</taxon>
        <taxon>Actinomycetes</taxon>
        <taxon>Nakamurellales</taxon>
        <taxon>Nakamurellaceae</taxon>
        <taxon>Nakamurella</taxon>
    </lineage>
</organism>
<reference evidence="1 2" key="1">
    <citation type="submission" date="2016-10" db="EMBL/GenBank/DDBJ databases">
        <authorList>
            <person name="de Groot N.N."/>
        </authorList>
    </citation>
    <scope>NUCLEOTIDE SEQUENCE [LARGE SCALE GENOMIC DNA]</scope>
    <source>
        <strain evidence="2">P4-7,KCTC 19426,CECT 7604</strain>
    </source>
</reference>
<sequence>MAARLVFVANAPIDSTRAATFPTPDSAVVGRVEPAPIRMVGCLRGSEQRCAQTASGLGWPAEVDPALDDLDLGAWAGADPMDLLMAGTPELADFFRRPTVRPPGGETVSELIARVGRRCDGDWPDGRTVLVTSPAVVRAAVVHLLGLPESAYFNFDVAPLDALSCSRSDARWTMRSLMPFAAWSALWARDESA</sequence>
<evidence type="ECO:0000313" key="2">
    <source>
        <dbReference type="Proteomes" id="UP000198741"/>
    </source>
</evidence>
<evidence type="ECO:0000313" key="1">
    <source>
        <dbReference type="EMBL" id="SDO24386.1"/>
    </source>
</evidence>
<name>A0A1H0HYR4_9ACTN</name>
<dbReference type="Pfam" id="PF00300">
    <property type="entry name" value="His_Phos_1"/>
    <property type="match status" value="1"/>
</dbReference>
<dbReference type="InterPro" id="IPR013078">
    <property type="entry name" value="His_Pase_superF_clade-1"/>
</dbReference>
<accession>A0A1H0HYR4</accession>
<dbReference type="AlphaFoldDB" id="A0A1H0HYR4"/>
<dbReference type="STRING" id="1090615.SAMN04515671_0278"/>
<keyword evidence="2" id="KW-1185">Reference proteome</keyword>